<organism evidence="2 3">
    <name type="scientific">Deinobacterium chartae</name>
    <dbReference type="NCBI Taxonomy" id="521158"/>
    <lineage>
        <taxon>Bacteria</taxon>
        <taxon>Thermotogati</taxon>
        <taxon>Deinococcota</taxon>
        <taxon>Deinococci</taxon>
        <taxon>Deinococcales</taxon>
        <taxon>Deinococcaceae</taxon>
        <taxon>Deinobacterium</taxon>
    </lineage>
</organism>
<dbReference type="InterPro" id="IPR005151">
    <property type="entry name" value="Tail-specific_protease"/>
</dbReference>
<keyword evidence="2" id="KW-0378">Hydrolase</keyword>
<dbReference type="EMBL" id="JACHHG010000004">
    <property type="protein sequence ID" value="MBB6098033.1"/>
    <property type="molecule type" value="Genomic_DNA"/>
</dbReference>
<dbReference type="InterPro" id="IPR029045">
    <property type="entry name" value="ClpP/crotonase-like_dom_sf"/>
</dbReference>
<dbReference type="PANTHER" id="PTHR32060">
    <property type="entry name" value="TAIL-SPECIFIC PROTEASE"/>
    <property type="match status" value="1"/>
</dbReference>
<feature type="domain" description="PDZ" evidence="1">
    <location>
        <begin position="118"/>
        <end position="174"/>
    </location>
</feature>
<dbReference type="SMART" id="SM00228">
    <property type="entry name" value="PDZ"/>
    <property type="match status" value="1"/>
</dbReference>
<dbReference type="RefSeq" id="WP_183986038.1">
    <property type="nucleotide sequence ID" value="NZ_JACHHG010000004.1"/>
</dbReference>
<evidence type="ECO:0000259" key="1">
    <source>
        <dbReference type="PROSITE" id="PS50106"/>
    </source>
</evidence>
<dbReference type="AlphaFoldDB" id="A0A841HYR3"/>
<accession>A0A841HYR3</accession>
<name>A0A841HYR3_9DEIO</name>
<dbReference type="Gene3D" id="2.30.42.10">
    <property type="match status" value="1"/>
</dbReference>
<dbReference type="EC" id="3.4.21.102" evidence="2"/>
<reference evidence="2 3" key="1">
    <citation type="submission" date="2020-08" db="EMBL/GenBank/DDBJ databases">
        <title>Genomic Encyclopedia of Type Strains, Phase IV (KMG-IV): sequencing the most valuable type-strain genomes for metagenomic binning, comparative biology and taxonomic classification.</title>
        <authorList>
            <person name="Goeker M."/>
        </authorList>
    </citation>
    <scope>NUCLEOTIDE SEQUENCE [LARGE SCALE GENOMIC DNA]</scope>
    <source>
        <strain evidence="2 3">DSM 21458</strain>
    </source>
</reference>
<dbReference type="PROSITE" id="PS50106">
    <property type="entry name" value="PDZ"/>
    <property type="match status" value="1"/>
</dbReference>
<protein>
    <submittedName>
        <fullName evidence="2">Carboxyl-terminal processing protease</fullName>
        <ecNumber evidence="2">3.4.21.102</ecNumber>
    </submittedName>
</protein>
<dbReference type="SUPFAM" id="SSF50156">
    <property type="entry name" value="PDZ domain-like"/>
    <property type="match status" value="1"/>
</dbReference>
<proteinExistence type="predicted"/>
<keyword evidence="2" id="KW-0645">Protease</keyword>
<dbReference type="GO" id="GO:0030288">
    <property type="term" value="C:outer membrane-bounded periplasmic space"/>
    <property type="evidence" value="ECO:0007669"/>
    <property type="project" value="TreeGrafter"/>
</dbReference>
<keyword evidence="3" id="KW-1185">Reference proteome</keyword>
<sequence>MPHRSILLSLRATARILVQPRLFLIGLLLVSPAQASPAHDLFNDVLARLRAAYGGPSAVTPDQLEARFRPVLEERCTPAPEECPLEVAEPVLRDLVEALGDPHTNFLASNQYGNVMKRFAGDRAERPSFGLTLRPLTDRAGSLILEVAGGGPAEEAGLRRGDIITAIDGVALDGDAAQRGSRLRERGESGQEVQLDVLRGSQRFTVRLAGRPLPLVSAPTLTLGENGLAVLRIPTFGGPGVAERVHQLVLEAQSKGASRMLLDLRGNGGGLLSQYVATAAVFAPGAGRIIEAKTNRTVYRFEDGAALTARNGGKAVAQFRIARPAVWDGKLAVLVNRSTGSAAEYLALDIQRAGRGQVVGEATYGVANTATSFFPLTGGAGLQVTLGHVDDLAGNALPERCHPDLEVRDDISDLQNGRDPVLEAALQTLD</sequence>
<dbReference type="InterPro" id="IPR001478">
    <property type="entry name" value="PDZ"/>
</dbReference>
<dbReference type="Gene3D" id="3.90.226.10">
    <property type="entry name" value="2-enoyl-CoA Hydratase, Chain A, domain 1"/>
    <property type="match status" value="1"/>
</dbReference>
<dbReference type="Pfam" id="PF13180">
    <property type="entry name" value="PDZ_2"/>
    <property type="match status" value="1"/>
</dbReference>
<dbReference type="PANTHER" id="PTHR32060:SF30">
    <property type="entry name" value="CARBOXY-TERMINAL PROCESSING PROTEASE CTPA"/>
    <property type="match status" value="1"/>
</dbReference>
<dbReference type="GO" id="GO:0006508">
    <property type="term" value="P:proteolysis"/>
    <property type="evidence" value="ECO:0007669"/>
    <property type="project" value="UniProtKB-KW"/>
</dbReference>
<dbReference type="InterPro" id="IPR036034">
    <property type="entry name" value="PDZ_sf"/>
</dbReference>
<comment type="caution">
    <text evidence="2">The sequence shown here is derived from an EMBL/GenBank/DDBJ whole genome shotgun (WGS) entry which is preliminary data.</text>
</comment>
<dbReference type="GO" id="GO:0007165">
    <property type="term" value="P:signal transduction"/>
    <property type="evidence" value="ECO:0007669"/>
    <property type="project" value="TreeGrafter"/>
</dbReference>
<evidence type="ECO:0000313" key="2">
    <source>
        <dbReference type="EMBL" id="MBB6098033.1"/>
    </source>
</evidence>
<dbReference type="SUPFAM" id="SSF52096">
    <property type="entry name" value="ClpP/crotonase"/>
    <property type="match status" value="1"/>
</dbReference>
<dbReference type="Proteomes" id="UP000569951">
    <property type="component" value="Unassembled WGS sequence"/>
</dbReference>
<gene>
    <name evidence="2" type="ORF">HNR42_001456</name>
</gene>
<dbReference type="GO" id="GO:0004252">
    <property type="term" value="F:serine-type endopeptidase activity"/>
    <property type="evidence" value="ECO:0007669"/>
    <property type="project" value="UniProtKB-EC"/>
</dbReference>
<dbReference type="Pfam" id="PF03572">
    <property type="entry name" value="Peptidase_S41"/>
    <property type="match status" value="1"/>
</dbReference>
<evidence type="ECO:0000313" key="3">
    <source>
        <dbReference type="Proteomes" id="UP000569951"/>
    </source>
</evidence>
<dbReference type="SMART" id="SM00245">
    <property type="entry name" value="TSPc"/>
    <property type="match status" value="1"/>
</dbReference>